<keyword evidence="2" id="KW-1185">Reference proteome</keyword>
<proteinExistence type="predicted"/>
<accession>A0ABM5K7T3</accession>
<protein>
    <recommendedName>
        <fullName evidence="3">SWIM-type domain-containing protein</fullName>
    </recommendedName>
</protein>
<dbReference type="GeneID" id="126884363"/>
<evidence type="ECO:0000313" key="1">
    <source>
        <dbReference type="EnsemblMetazoa" id="XP_050506251.1"/>
    </source>
</evidence>
<dbReference type="EnsemblMetazoa" id="XM_050650294.1">
    <property type="protein sequence ID" value="XP_050506251.1"/>
    <property type="gene ID" value="LOC126884363"/>
</dbReference>
<dbReference type="PANTHER" id="PTHR33936:SF24">
    <property type="entry name" value="C2H2-TYPE DOMAIN-CONTAINING PROTEIN"/>
    <property type="match status" value="1"/>
</dbReference>
<name>A0ABM5K7T3_DIAVI</name>
<reference evidence="1" key="1">
    <citation type="submission" date="2025-05" db="UniProtKB">
        <authorList>
            <consortium name="EnsemblMetazoa"/>
        </authorList>
    </citation>
    <scope>IDENTIFICATION</scope>
</reference>
<dbReference type="InterPro" id="IPR052797">
    <property type="entry name" value="RegFact_GeneExpr_CellDeath"/>
</dbReference>
<dbReference type="RefSeq" id="XP_050506250.1">
    <property type="nucleotide sequence ID" value="XM_050650293.1"/>
</dbReference>
<organism evidence="1 2">
    <name type="scientific">Diabrotica virgifera virgifera</name>
    <name type="common">western corn rootworm</name>
    <dbReference type="NCBI Taxonomy" id="50390"/>
    <lineage>
        <taxon>Eukaryota</taxon>
        <taxon>Metazoa</taxon>
        <taxon>Ecdysozoa</taxon>
        <taxon>Arthropoda</taxon>
        <taxon>Hexapoda</taxon>
        <taxon>Insecta</taxon>
        <taxon>Pterygota</taxon>
        <taxon>Neoptera</taxon>
        <taxon>Endopterygota</taxon>
        <taxon>Coleoptera</taxon>
        <taxon>Polyphaga</taxon>
        <taxon>Cucujiformia</taxon>
        <taxon>Chrysomeloidea</taxon>
        <taxon>Chrysomelidae</taxon>
        <taxon>Galerucinae</taxon>
        <taxon>Diabroticina</taxon>
        <taxon>Diabroticites</taxon>
        <taxon>Diabrotica</taxon>
    </lineage>
</organism>
<dbReference type="RefSeq" id="XP_050506251.1">
    <property type="nucleotide sequence ID" value="XM_050650294.1"/>
</dbReference>
<dbReference type="EnsemblMetazoa" id="XM_050650293.1">
    <property type="protein sequence ID" value="XP_050506250.1"/>
    <property type="gene ID" value="LOC126884363"/>
</dbReference>
<evidence type="ECO:0008006" key="3">
    <source>
        <dbReference type="Google" id="ProtNLM"/>
    </source>
</evidence>
<dbReference type="PANTHER" id="PTHR33936">
    <property type="entry name" value="PROTEIN CBG17840"/>
    <property type="match status" value="1"/>
</dbReference>
<sequence length="694" mass="80454">MERKEFSSYVTYSHPYTTAEGIKKQSYICHRSGFYVKKGKDMRYLKTKGSRKINGICPSQLKVCILPENGNVKINFIQTHIGHDNDLGHLNITKNEKIEIASKIASKIPLVSILDEIRDSVTNNKLERMHILTRKDLHNISQTFNLNSDGIRHKNEVISIESWIEEAKNSGIILYYKPQGALCNDFPCLKNEDFLLIVMHPGQLEVLDKYSEDVICIDGTHGLNAHDFDLTTLLILDDMREGFPCCFMIGNRSDEEIMTIFFMKIKENLGRVIKPMVFMSDMAQYYYNAWLQIMTPAKFRLFCSWHVDKAWRKNLNKIDGQEQKVIVYKQLRTLLQETDVTSFRDMIQNFQISLLSSGNTQEFGQYFQKCYLHNMESWAYCYRLHAGINTNMSIERMHQTIKYLYLNGRQVRRLDKTINILIKLIKDKLFERLITLNKGKISSKLRELRKRHKTSLNLDMDTIVMSEMGWEIPSSSTNDIYLVQKNKPSCDCRLVCDLCQSCLHSYSCTCLDNSIRWNMCKHIHLVCQFMKGHQIQDTNADEEHIINTDEVKIKQATEQAKFVEFVSKSCNINQEKTSKQLEVEKQKLIEIQTQIIQNITTFEQLEAFKSITAPLVPTLRTLAEHSGNELNIVALSHGTQNIPHNKKVVAQKRLFSTKKKTTKSKKKLLSKPDAEETNLIANQLMLQVNNVLFN</sequence>
<evidence type="ECO:0000313" key="2">
    <source>
        <dbReference type="Proteomes" id="UP001652700"/>
    </source>
</evidence>
<dbReference type="Proteomes" id="UP001652700">
    <property type="component" value="Unplaced"/>
</dbReference>